<reference evidence="9 10" key="1">
    <citation type="journal article" date="2023" name="Microbiol. Resour. Announc.">
        <title>Complete Genome Sequence of Imperialibacter roseus strain P4T.</title>
        <authorList>
            <person name="Tizabi D.R."/>
            <person name="Bachvaroff T."/>
            <person name="Hill R.T."/>
        </authorList>
    </citation>
    <scope>NUCLEOTIDE SEQUENCE [LARGE SCALE GENOMIC DNA]</scope>
    <source>
        <strain evidence="9 10">P4T</strain>
    </source>
</reference>
<evidence type="ECO:0000256" key="4">
    <source>
        <dbReference type="ARBA" id="ARBA00022801"/>
    </source>
</evidence>
<comment type="similarity">
    <text evidence="1 7 8">Belongs to the HAM1 NTPase family.</text>
</comment>
<evidence type="ECO:0000256" key="3">
    <source>
        <dbReference type="ARBA" id="ARBA00022741"/>
    </source>
</evidence>
<feature type="active site" description="Proton acceptor" evidence="7">
    <location>
        <position position="69"/>
    </location>
</feature>
<comment type="subunit">
    <text evidence="7">Homodimer.</text>
</comment>
<feature type="binding site" evidence="7">
    <location>
        <position position="70"/>
    </location>
    <ligand>
        <name>substrate</name>
    </ligand>
</feature>
<evidence type="ECO:0000256" key="8">
    <source>
        <dbReference type="RuleBase" id="RU003781"/>
    </source>
</evidence>
<dbReference type="EMBL" id="CP136051">
    <property type="protein sequence ID" value="WOK05789.1"/>
    <property type="molecule type" value="Genomic_DNA"/>
</dbReference>
<comment type="caution">
    <text evidence="7">Lacks conserved residue(s) required for the propagation of feature annotation.</text>
</comment>
<keyword evidence="5 7" id="KW-0460">Magnesium</keyword>
<feature type="binding site" evidence="7">
    <location>
        <position position="172"/>
    </location>
    <ligand>
        <name>substrate</name>
    </ligand>
</feature>
<dbReference type="RefSeq" id="WP_317488544.1">
    <property type="nucleotide sequence ID" value="NZ_CP136051.1"/>
</dbReference>
<evidence type="ECO:0000313" key="10">
    <source>
        <dbReference type="Proteomes" id="UP001302349"/>
    </source>
</evidence>
<dbReference type="NCBIfam" id="TIGR00042">
    <property type="entry name" value="RdgB/HAM1 family non-canonical purine NTP pyrophosphatase"/>
    <property type="match status" value="1"/>
</dbReference>
<dbReference type="EC" id="3.6.1.66" evidence="7"/>
<feature type="binding site" evidence="7">
    <location>
        <begin position="8"/>
        <end position="13"/>
    </location>
    <ligand>
        <name>substrate</name>
    </ligand>
</feature>
<feature type="binding site" evidence="7">
    <location>
        <begin position="177"/>
        <end position="178"/>
    </location>
    <ligand>
        <name>substrate</name>
    </ligand>
</feature>
<accession>A0ABZ0INN9</accession>
<keyword evidence="4 7" id="KW-0378">Hydrolase</keyword>
<dbReference type="PANTHER" id="PTHR11067">
    <property type="entry name" value="INOSINE TRIPHOSPHATE PYROPHOSPHATASE/HAM1 PROTEIN"/>
    <property type="match status" value="1"/>
</dbReference>
<evidence type="ECO:0000256" key="6">
    <source>
        <dbReference type="ARBA" id="ARBA00023080"/>
    </source>
</evidence>
<gene>
    <name evidence="9" type="primary">rdgB</name>
    <name evidence="9" type="ORF">RT717_22200</name>
</gene>
<evidence type="ECO:0000256" key="7">
    <source>
        <dbReference type="HAMAP-Rule" id="MF_01405"/>
    </source>
</evidence>
<keyword evidence="3 7" id="KW-0547">Nucleotide-binding</keyword>
<evidence type="ECO:0000256" key="5">
    <source>
        <dbReference type="ARBA" id="ARBA00022842"/>
    </source>
</evidence>
<evidence type="ECO:0000256" key="2">
    <source>
        <dbReference type="ARBA" id="ARBA00022723"/>
    </source>
</evidence>
<dbReference type="InterPro" id="IPR002637">
    <property type="entry name" value="RdgB/HAM1"/>
</dbReference>
<name>A0ABZ0INN9_9BACT</name>
<keyword evidence="2 7" id="KW-0479">Metal-binding</keyword>
<sequence>MIEICIASNNAHKLKEIKEILGESYQLLSLSDIGCTEDIPETQPTIEGNSLQKAQYIWDHYKINCLADDTGLLVDALNGEPGVVSARYAGDHRRGDDNIALLLNKLDGNPQRDAHFKTVMTFIDAGSIYQFEGKVFGKITTRITGAGGFGYDPVFLPEGKTLTFAEMGSKEKNAISHRGRALAKFAAFLKFQQMSASLK</sequence>
<evidence type="ECO:0000313" key="9">
    <source>
        <dbReference type="EMBL" id="WOK05789.1"/>
    </source>
</evidence>
<comment type="function">
    <text evidence="7">Pyrophosphatase that catalyzes the hydrolysis of nucleoside triphosphates to their monophosphate derivatives, with a high preference for the non-canonical purine nucleotides XTP (xanthosine triphosphate), dITP (deoxyinosine triphosphate) and ITP. Seems to function as a house-cleaning enzyme that removes non-canonical purine nucleotides from the nucleotide pool, thus preventing their incorporation into DNA/RNA and avoiding chromosomal lesions.</text>
</comment>
<dbReference type="Gene3D" id="3.90.950.10">
    <property type="match status" value="1"/>
</dbReference>
<dbReference type="PANTHER" id="PTHR11067:SF9">
    <property type="entry name" value="INOSINE TRIPHOSPHATE PYROPHOSPHATASE"/>
    <property type="match status" value="1"/>
</dbReference>
<feature type="binding site" evidence="7">
    <location>
        <begin position="149"/>
        <end position="152"/>
    </location>
    <ligand>
        <name>substrate</name>
    </ligand>
</feature>
<organism evidence="9 10">
    <name type="scientific">Imperialibacter roseus</name>
    <dbReference type="NCBI Taxonomy" id="1324217"/>
    <lineage>
        <taxon>Bacteria</taxon>
        <taxon>Pseudomonadati</taxon>
        <taxon>Bacteroidota</taxon>
        <taxon>Cytophagia</taxon>
        <taxon>Cytophagales</taxon>
        <taxon>Flammeovirgaceae</taxon>
        <taxon>Imperialibacter</taxon>
    </lineage>
</organism>
<dbReference type="SUPFAM" id="SSF52972">
    <property type="entry name" value="ITPase-like"/>
    <property type="match status" value="1"/>
</dbReference>
<dbReference type="HAMAP" id="MF_01405">
    <property type="entry name" value="Non_canon_purine_NTPase"/>
    <property type="match status" value="1"/>
</dbReference>
<comment type="cofactor">
    <cofactor evidence="7">
        <name>Mg(2+)</name>
        <dbReference type="ChEBI" id="CHEBI:18420"/>
    </cofactor>
    <text evidence="7">Binds 1 Mg(2+) ion per subunit.</text>
</comment>
<feature type="binding site" evidence="7">
    <location>
        <position position="69"/>
    </location>
    <ligand>
        <name>Mg(2+)</name>
        <dbReference type="ChEBI" id="CHEBI:18420"/>
    </ligand>
</feature>
<proteinExistence type="inferred from homology"/>
<keyword evidence="10" id="KW-1185">Reference proteome</keyword>
<protein>
    <recommendedName>
        <fullName evidence="7">dITP/XTP pyrophosphatase</fullName>
        <ecNumber evidence="7">3.6.1.66</ecNumber>
    </recommendedName>
    <alternativeName>
        <fullName evidence="7">Non-canonical purine NTP pyrophosphatase</fullName>
    </alternativeName>
    <alternativeName>
        <fullName evidence="7">Non-standard purine NTP pyrophosphatase</fullName>
    </alternativeName>
    <alternativeName>
        <fullName evidence="7">Nucleoside-triphosphate diphosphatase</fullName>
    </alternativeName>
    <alternativeName>
        <fullName evidence="7">Nucleoside-triphosphate pyrophosphatase</fullName>
        <shortName evidence="7">NTPase</shortName>
    </alternativeName>
</protein>
<dbReference type="InterPro" id="IPR029001">
    <property type="entry name" value="ITPase-like_fam"/>
</dbReference>
<dbReference type="Pfam" id="PF01725">
    <property type="entry name" value="Ham1p_like"/>
    <property type="match status" value="1"/>
</dbReference>
<dbReference type="Proteomes" id="UP001302349">
    <property type="component" value="Chromosome"/>
</dbReference>
<comment type="catalytic activity">
    <reaction evidence="7">
        <text>XTP + H2O = XMP + diphosphate + H(+)</text>
        <dbReference type="Rhea" id="RHEA:28610"/>
        <dbReference type="ChEBI" id="CHEBI:15377"/>
        <dbReference type="ChEBI" id="CHEBI:15378"/>
        <dbReference type="ChEBI" id="CHEBI:33019"/>
        <dbReference type="ChEBI" id="CHEBI:57464"/>
        <dbReference type="ChEBI" id="CHEBI:61314"/>
        <dbReference type="EC" id="3.6.1.66"/>
    </reaction>
</comment>
<evidence type="ECO:0000256" key="1">
    <source>
        <dbReference type="ARBA" id="ARBA00008023"/>
    </source>
</evidence>
<keyword evidence="6 7" id="KW-0546">Nucleotide metabolism</keyword>
<comment type="catalytic activity">
    <reaction evidence="7">
        <text>ITP + H2O = IMP + diphosphate + H(+)</text>
        <dbReference type="Rhea" id="RHEA:29399"/>
        <dbReference type="ChEBI" id="CHEBI:15377"/>
        <dbReference type="ChEBI" id="CHEBI:15378"/>
        <dbReference type="ChEBI" id="CHEBI:33019"/>
        <dbReference type="ChEBI" id="CHEBI:58053"/>
        <dbReference type="ChEBI" id="CHEBI:61402"/>
        <dbReference type="EC" id="3.6.1.66"/>
    </reaction>
</comment>
<comment type="catalytic activity">
    <reaction evidence="7">
        <text>dITP + H2O = dIMP + diphosphate + H(+)</text>
        <dbReference type="Rhea" id="RHEA:28342"/>
        <dbReference type="ChEBI" id="CHEBI:15377"/>
        <dbReference type="ChEBI" id="CHEBI:15378"/>
        <dbReference type="ChEBI" id="CHEBI:33019"/>
        <dbReference type="ChEBI" id="CHEBI:61194"/>
        <dbReference type="ChEBI" id="CHEBI:61382"/>
        <dbReference type="EC" id="3.6.1.66"/>
    </reaction>
</comment>
<dbReference type="InterPro" id="IPR020922">
    <property type="entry name" value="dITP/XTP_pyrophosphatase"/>
</dbReference>
<dbReference type="CDD" id="cd00515">
    <property type="entry name" value="HAM1"/>
    <property type="match status" value="1"/>
</dbReference>